<feature type="compositionally biased region" description="Low complexity" evidence="1">
    <location>
        <begin position="458"/>
        <end position="494"/>
    </location>
</feature>
<evidence type="ECO:0000313" key="2">
    <source>
        <dbReference type="EMBL" id="KIK01551.1"/>
    </source>
</evidence>
<protein>
    <submittedName>
        <fullName evidence="2">Uncharacterized protein</fullName>
    </submittedName>
</protein>
<dbReference type="Proteomes" id="UP000054477">
    <property type="component" value="Unassembled WGS sequence"/>
</dbReference>
<dbReference type="STRING" id="1095629.A0A0C9X9A0"/>
<feature type="region of interest" description="Disordered" evidence="1">
    <location>
        <begin position="225"/>
        <end position="249"/>
    </location>
</feature>
<keyword evidence="3" id="KW-1185">Reference proteome</keyword>
<feature type="compositionally biased region" description="Acidic residues" evidence="1">
    <location>
        <begin position="444"/>
        <end position="457"/>
    </location>
</feature>
<feature type="compositionally biased region" description="Acidic residues" evidence="1">
    <location>
        <begin position="395"/>
        <end position="417"/>
    </location>
</feature>
<dbReference type="AlphaFoldDB" id="A0A0C9X9A0"/>
<feature type="compositionally biased region" description="Basic and acidic residues" evidence="1">
    <location>
        <begin position="379"/>
        <end position="388"/>
    </location>
</feature>
<sequence>MNSRNAGEWGLLVSVFVHHKFFFLRLIDALIRKGVTFQRAHVIALRLLMRPRCADSSPIEQRSKRRHVSFPQTPVASASYSTPSRTPYTPYPLRASDSPSNPFGRKRTQRLIHTLPAETSFSKHLALRFQFVRRGVNPKLGGVYRIVQVPQSYTFTHLRCLIAFLFGVRSRGGEPEDEHLFEIKKKVALYSARHKPWQIKAGKTWAKLSSVHDPCRWRSMYERDALEDEDEDEEVDENKEAEVELEDDEGDEWKWEDEEVLTVAHAWPEGVDTERGIIYHHSRTMQVHITVNTNTIPRRKGVSNTPFVFTARGRVHLSPIPLPPPNFALPLKLKQATTKPKKVPVKSVSQRVSSSKLSRESRRTLADIEANGDSDSEFESSRPFDENHPFVTSNYDDEITSESEEEEDHSDGEEDIDAALNPDKWNEEDAFEQYLAWFMGPPPDVEEDSTEEDDEESSPTSMMSTPGLTVSSSPGFPSSSSPLRSSSPPSRPSSAFDLYSPSSFPLSDHYPNTKYKYTPAPPKAKVARMRIERVQKRMEKAKKDKWLCARDESPDLAGTVELDVDELLDDDNDDDVADDGKWVKPVLKPGEVWDPFGDELEI</sequence>
<feature type="region of interest" description="Disordered" evidence="1">
    <location>
        <begin position="336"/>
        <end position="522"/>
    </location>
</feature>
<evidence type="ECO:0000313" key="3">
    <source>
        <dbReference type="Proteomes" id="UP000054477"/>
    </source>
</evidence>
<evidence type="ECO:0000256" key="1">
    <source>
        <dbReference type="SAM" id="MobiDB-lite"/>
    </source>
</evidence>
<name>A0A0C9X9A0_9AGAR</name>
<dbReference type="OrthoDB" id="2940229at2759"/>
<gene>
    <name evidence="2" type="ORF">K443DRAFT_98419</name>
</gene>
<feature type="compositionally biased region" description="Low complexity" evidence="1">
    <location>
        <begin position="345"/>
        <end position="356"/>
    </location>
</feature>
<feature type="region of interest" description="Disordered" evidence="1">
    <location>
        <begin position="73"/>
        <end position="102"/>
    </location>
</feature>
<dbReference type="HOGENOM" id="CLU_468558_0_0_1"/>
<accession>A0A0C9X9A0</accession>
<reference evidence="3" key="2">
    <citation type="submission" date="2015-01" db="EMBL/GenBank/DDBJ databases">
        <title>Evolutionary Origins and Diversification of the Mycorrhizal Mutualists.</title>
        <authorList>
            <consortium name="DOE Joint Genome Institute"/>
            <consortium name="Mycorrhizal Genomics Consortium"/>
            <person name="Kohler A."/>
            <person name="Kuo A."/>
            <person name="Nagy L.G."/>
            <person name="Floudas D."/>
            <person name="Copeland A."/>
            <person name="Barry K.W."/>
            <person name="Cichocki N."/>
            <person name="Veneault-Fourrey C."/>
            <person name="LaButti K."/>
            <person name="Lindquist E.A."/>
            <person name="Lipzen A."/>
            <person name="Lundell T."/>
            <person name="Morin E."/>
            <person name="Murat C."/>
            <person name="Riley R."/>
            <person name="Ohm R."/>
            <person name="Sun H."/>
            <person name="Tunlid A."/>
            <person name="Henrissat B."/>
            <person name="Grigoriev I.V."/>
            <person name="Hibbett D.S."/>
            <person name="Martin F."/>
        </authorList>
    </citation>
    <scope>NUCLEOTIDE SEQUENCE [LARGE SCALE GENOMIC DNA]</scope>
    <source>
        <strain evidence="3">LaAM-08-1</strain>
    </source>
</reference>
<proteinExistence type="predicted"/>
<feature type="compositionally biased region" description="Basic and acidic residues" evidence="1">
    <location>
        <begin position="357"/>
        <end position="366"/>
    </location>
</feature>
<dbReference type="EMBL" id="KN838605">
    <property type="protein sequence ID" value="KIK01551.1"/>
    <property type="molecule type" value="Genomic_DNA"/>
</dbReference>
<organism evidence="2 3">
    <name type="scientific">Laccaria amethystina LaAM-08-1</name>
    <dbReference type="NCBI Taxonomy" id="1095629"/>
    <lineage>
        <taxon>Eukaryota</taxon>
        <taxon>Fungi</taxon>
        <taxon>Dikarya</taxon>
        <taxon>Basidiomycota</taxon>
        <taxon>Agaricomycotina</taxon>
        <taxon>Agaricomycetes</taxon>
        <taxon>Agaricomycetidae</taxon>
        <taxon>Agaricales</taxon>
        <taxon>Agaricineae</taxon>
        <taxon>Hydnangiaceae</taxon>
        <taxon>Laccaria</taxon>
    </lineage>
</organism>
<feature type="compositionally biased region" description="Low complexity" evidence="1">
    <location>
        <begin position="79"/>
        <end position="92"/>
    </location>
</feature>
<reference evidence="2 3" key="1">
    <citation type="submission" date="2014-04" db="EMBL/GenBank/DDBJ databases">
        <authorList>
            <consortium name="DOE Joint Genome Institute"/>
            <person name="Kuo A."/>
            <person name="Kohler A."/>
            <person name="Nagy L.G."/>
            <person name="Floudas D."/>
            <person name="Copeland A."/>
            <person name="Barry K.W."/>
            <person name="Cichocki N."/>
            <person name="Veneault-Fourrey C."/>
            <person name="LaButti K."/>
            <person name="Lindquist E.A."/>
            <person name="Lipzen A."/>
            <person name="Lundell T."/>
            <person name="Morin E."/>
            <person name="Murat C."/>
            <person name="Sun H."/>
            <person name="Tunlid A."/>
            <person name="Henrissat B."/>
            <person name="Grigoriev I.V."/>
            <person name="Hibbett D.S."/>
            <person name="Martin F."/>
            <person name="Nordberg H.P."/>
            <person name="Cantor M.N."/>
            <person name="Hua S.X."/>
        </authorList>
    </citation>
    <scope>NUCLEOTIDE SEQUENCE [LARGE SCALE GENOMIC DNA]</scope>
    <source>
        <strain evidence="2 3">LaAM-08-1</strain>
    </source>
</reference>